<evidence type="ECO:0000313" key="2">
    <source>
        <dbReference type="EMBL" id="GAQ82145.1"/>
    </source>
</evidence>
<dbReference type="AlphaFoldDB" id="A0A1Y1HU38"/>
<dbReference type="EMBL" id="DF237050">
    <property type="protein sequence ID" value="GAQ82145.1"/>
    <property type="molecule type" value="Genomic_DNA"/>
</dbReference>
<organism evidence="2 3">
    <name type="scientific">Klebsormidium nitens</name>
    <name type="common">Green alga</name>
    <name type="synonym">Ulothrix nitens</name>
    <dbReference type="NCBI Taxonomy" id="105231"/>
    <lineage>
        <taxon>Eukaryota</taxon>
        <taxon>Viridiplantae</taxon>
        <taxon>Streptophyta</taxon>
        <taxon>Klebsormidiophyceae</taxon>
        <taxon>Klebsormidiales</taxon>
        <taxon>Klebsormidiaceae</taxon>
        <taxon>Klebsormidium</taxon>
    </lineage>
</organism>
<protein>
    <submittedName>
        <fullName evidence="2">Uncharacterized protein</fullName>
    </submittedName>
</protein>
<evidence type="ECO:0000256" key="1">
    <source>
        <dbReference type="SAM" id="MobiDB-lite"/>
    </source>
</evidence>
<name>A0A1Y1HU38_KLENI</name>
<dbReference type="Proteomes" id="UP000054558">
    <property type="component" value="Unassembled WGS sequence"/>
</dbReference>
<feature type="region of interest" description="Disordered" evidence="1">
    <location>
        <begin position="414"/>
        <end position="436"/>
    </location>
</feature>
<reference evidence="2 3" key="1">
    <citation type="journal article" date="2014" name="Nat. Commun.">
        <title>Klebsormidium flaccidum genome reveals primary factors for plant terrestrial adaptation.</title>
        <authorList>
            <person name="Hori K."/>
            <person name="Maruyama F."/>
            <person name="Fujisawa T."/>
            <person name="Togashi T."/>
            <person name="Yamamoto N."/>
            <person name="Seo M."/>
            <person name="Sato S."/>
            <person name="Yamada T."/>
            <person name="Mori H."/>
            <person name="Tajima N."/>
            <person name="Moriyama T."/>
            <person name="Ikeuchi M."/>
            <person name="Watanabe M."/>
            <person name="Wada H."/>
            <person name="Kobayashi K."/>
            <person name="Saito M."/>
            <person name="Masuda T."/>
            <person name="Sasaki-Sekimoto Y."/>
            <person name="Mashiguchi K."/>
            <person name="Awai K."/>
            <person name="Shimojima M."/>
            <person name="Masuda S."/>
            <person name="Iwai M."/>
            <person name="Nobusawa T."/>
            <person name="Narise T."/>
            <person name="Kondo S."/>
            <person name="Saito H."/>
            <person name="Sato R."/>
            <person name="Murakawa M."/>
            <person name="Ihara Y."/>
            <person name="Oshima-Yamada Y."/>
            <person name="Ohtaka K."/>
            <person name="Satoh M."/>
            <person name="Sonobe K."/>
            <person name="Ishii M."/>
            <person name="Ohtani R."/>
            <person name="Kanamori-Sato M."/>
            <person name="Honoki R."/>
            <person name="Miyazaki D."/>
            <person name="Mochizuki H."/>
            <person name="Umetsu J."/>
            <person name="Higashi K."/>
            <person name="Shibata D."/>
            <person name="Kamiya Y."/>
            <person name="Sato N."/>
            <person name="Nakamura Y."/>
            <person name="Tabata S."/>
            <person name="Ida S."/>
            <person name="Kurokawa K."/>
            <person name="Ohta H."/>
        </authorList>
    </citation>
    <scope>NUCLEOTIDE SEQUENCE [LARGE SCALE GENOMIC DNA]</scope>
    <source>
        <strain evidence="2 3">NIES-2285</strain>
    </source>
</reference>
<sequence length="469" mass="51957">MAATSPDSPALSLTAKEILRPESSRALQEIAADLRSTSLEAQSTAMLRALDTLDANKDRFEQSPQDPRQTTVNCAAFLLEAGILAPLAVGLRTAAAGQWLVYTAEDADPLVRSWASDCAKVLYCLTEDKRTFRAIRASVPDLLDLLTEVYLRGVECPVSEECRSRLTEEAILEVKQWARANILSCLAHLSLWSHKLRLRCARHTELLNAILVHTSQDVSDVEFLHDAFLLLCHVYPLWEDPDLDGWVLYWISNIIHSAAECALIESACYLLCLLTQGDDRRQRLAGPSAGTYLLPLCHILAAVPASPNPAGNPTRSLKMLGTTLGVAIQDTSGAKAAGRNAVERRRHFEKEARKDGARVQRAQQLAAIVSEPHFNRVLPIVKRHGEKYPVKDATVAPRLGWLDARAKRSCSATGCSKKEKKPGEFKSARKLPGRARTRNGARTYIVARRCIKIMKSTPVYEYYKLNIKS</sequence>
<keyword evidence="3" id="KW-1185">Reference proteome</keyword>
<accession>A0A1Y1HU38</accession>
<evidence type="ECO:0000313" key="3">
    <source>
        <dbReference type="Proteomes" id="UP000054558"/>
    </source>
</evidence>
<proteinExistence type="predicted"/>
<gene>
    <name evidence="2" type="ORF">KFL_001010300</name>
</gene>